<dbReference type="PANTHER" id="PTHR35146:SF1">
    <property type="entry name" value="UPF0178 PROTEIN YAII"/>
    <property type="match status" value="1"/>
</dbReference>
<evidence type="ECO:0000256" key="1">
    <source>
        <dbReference type="ARBA" id="ARBA00008522"/>
    </source>
</evidence>
<dbReference type="NCBIfam" id="NF001095">
    <property type="entry name" value="PRK00124.1"/>
    <property type="match status" value="1"/>
</dbReference>
<dbReference type="InterPro" id="IPR003791">
    <property type="entry name" value="UPF0178"/>
</dbReference>
<evidence type="ECO:0000256" key="2">
    <source>
        <dbReference type="HAMAP-Rule" id="MF_00489"/>
    </source>
</evidence>
<evidence type="ECO:0000313" key="3">
    <source>
        <dbReference type="EMBL" id="SDL93332.1"/>
    </source>
</evidence>
<evidence type="ECO:0000313" key="4">
    <source>
        <dbReference type="Proteomes" id="UP000199759"/>
    </source>
</evidence>
<organism evidence="3 4">
    <name type="scientific">Maricaulis salignorans</name>
    <dbReference type="NCBI Taxonomy" id="144026"/>
    <lineage>
        <taxon>Bacteria</taxon>
        <taxon>Pseudomonadati</taxon>
        <taxon>Pseudomonadota</taxon>
        <taxon>Alphaproteobacteria</taxon>
        <taxon>Maricaulales</taxon>
        <taxon>Maricaulaceae</taxon>
        <taxon>Maricaulis</taxon>
    </lineage>
</organism>
<dbReference type="Pfam" id="PF02639">
    <property type="entry name" value="DUF188"/>
    <property type="match status" value="1"/>
</dbReference>
<gene>
    <name evidence="3" type="ORF">SAMN04488568_10395</name>
</gene>
<reference evidence="3 4" key="1">
    <citation type="submission" date="2016-10" db="EMBL/GenBank/DDBJ databases">
        <authorList>
            <person name="de Groot N.N."/>
        </authorList>
    </citation>
    <scope>NUCLEOTIDE SEQUENCE [LARGE SCALE GENOMIC DNA]</scope>
    <source>
        <strain evidence="3 4">DSM 16077</strain>
    </source>
</reference>
<dbReference type="HAMAP" id="MF_00489">
    <property type="entry name" value="UPF0178"/>
    <property type="match status" value="1"/>
</dbReference>
<comment type="similarity">
    <text evidence="1 2">Belongs to the UPF0178 family.</text>
</comment>
<sequence length="152" mass="16442">MKLFVDADACPVKDEVLRVGERHEIEMLFVCDGGIRRPNSNWARLVIVDQGTDAADNWIADEIGPGDVCVTTDIPLADRCLKAGALAVDHRGKAFTPDNIGSVLATRNLMTDLRETGMQTGGARPFGPKDRSAFLNGLEIVIQAAKRGKAPR</sequence>
<dbReference type="OrthoDB" id="9798918at2"/>
<protein>
    <recommendedName>
        <fullName evidence="2">UPF0178 protein SAMN04488568_10395</fullName>
    </recommendedName>
</protein>
<keyword evidence="4" id="KW-1185">Reference proteome</keyword>
<dbReference type="Proteomes" id="UP000199759">
    <property type="component" value="Unassembled WGS sequence"/>
</dbReference>
<dbReference type="RefSeq" id="WP_091767190.1">
    <property type="nucleotide sequence ID" value="NZ_FNHG01000003.1"/>
</dbReference>
<dbReference type="STRING" id="144026.SAMN04488568_10395"/>
<dbReference type="EMBL" id="FNHG01000003">
    <property type="protein sequence ID" value="SDL93332.1"/>
    <property type="molecule type" value="Genomic_DNA"/>
</dbReference>
<dbReference type="PANTHER" id="PTHR35146">
    <property type="entry name" value="UPF0178 PROTEIN YAII"/>
    <property type="match status" value="1"/>
</dbReference>
<accession>A0A1G9P397</accession>
<dbReference type="AlphaFoldDB" id="A0A1G9P397"/>
<proteinExistence type="inferred from homology"/>
<name>A0A1G9P397_9PROT</name>